<dbReference type="GO" id="GO:0016491">
    <property type="term" value="F:oxidoreductase activity"/>
    <property type="evidence" value="ECO:0007669"/>
    <property type="project" value="InterPro"/>
</dbReference>
<evidence type="ECO:0000259" key="2">
    <source>
        <dbReference type="PROSITE" id="PS50902"/>
    </source>
</evidence>
<organism evidence="3 4">
    <name type="scientific">Desulfonatronum thiosulfatophilum</name>
    <dbReference type="NCBI Taxonomy" id="617002"/>
    <lineage>
        <taxon>Bacteria</taxon>
        <taxon>Pseudomonadati</taxon>
        <taxon>Thermodesulfobacteriota</taxon>
        <taxon>Desulfovibrionia</taxon>
        <taxon>Desulfovibrionales</taxon>
        <taxon>Desulfonatronaceae</taxon>
        <taxon>Desulfonatronum</taxon>
    </lineage>
</organism>
<gene>
    <name evidence="3" type="ORF">SAMN05660653_01431</name>
</gene>
<feature type="domain" description="Flavodoxin-like" evidence="2">
    <location>
        <begin position="253"/>
        <end position="391"/>
    </location>
</feature>
<dbReference type="PANTHER" id="PTHR43717:SF1">
    <property type="entry name" value="ANAEROBIC NITRIC OXIDE REDUCTASE FLAVORUBREDOXIN"/>
    <property type="match status" value="1"/>
</dbReference>
<dbReference type="PIRSF" id="PIRSF005243">
    <property type="entry name" value="ROO"/>
    <property type="match status" value="1"/>
</dbReference>
<comment type="similarity">
    <text evidence="1">In the N-terminal section; belongs to the zinc metallo-hydrolase group 3 family.</text>
</comment>
<dbReference type="CDD" id="cd07709">
    <property type="entry name" value="flavodiiron_proteins_MBL-fold"/>
    <property type="match status" value="1"/>
</dbReference>
<dbReference type="InterPro" id="IPR016440">
    <property type="entry name" value="Rubredoxin-O_OxRdtase"/>
</dbReference>
<dbReference type="InterPro" id="IPR029039">
    <property type="entry name" value="Flavoprotein-like_sf"/>
</dbReference>
<dbReference type="GO" id="GO:0046872">
    <property type="term" value="F:metal ion binding"/>
    <property type="evidence" value="ECO:0007669"/>
    <property type="project" value="InterPro"/>
</dbReference>
<reference evidence="3 4" key="1">
    <citation type="submission" date="2016-10" db="EMBL/GenBank/DDBJ databases">
        <authorList>
            <person name="de Groot N.N."/>
        </authorList>
    </citation>
    <scope>NUCLEOTIDE SEQUENCE [LARGE SCALE GENOMIC DNA]</scope>
    <source>
        <strain evidence="3 4">ASO4-2</strain>
    </source>
</reference>
<dbReference type="Gene3D" id="3.40.50.360">
    <property type="match status" value="1"/>
</dbReference>
<accession>A0A1G6CA03</accession>
<dbReference type="GO" id="GO:0009055">
    <property type="term" value="F:electron transfer activity"/>
    <property type="evidence" value="ECO:0007669"/>
    <property type="project" value="InterPro"/>
</dbReference>
<dbReference type="AlphaFoldDB" id="A0A1G6CA03"/>
<dbReference type="OrthoDB" id="9800607at2"/>
<dbReference type="PROSITE" id="PS50902">
    <property type="entry name" value="FLAVODOXIN_LIKE"/>
    <property type="match status" value="1"/>
</dbReference>
<dbReference type="Pfam" id="PF19583">
    <property type="entry name" value="ODP"/>
    <property type="match status" value="1"/>
</dbReference>
<dbReference type="SMART" id="SM00849">
    <property type="entry name" value="Lactamase_B"/>
    <property type="match status" value="1"/>
</dbReference>
<protein>
    <submittedName>
        <fullName evidence="3">Flavorubredoxin</fullName>
    </submittedName>
</protein>
<dbReference type="Proteomes" id="UP000198771">
    <property type="component" value="Unassembled WGS sequence"/>
</dbReference>
<proteinExistence type="inferred from homology"/>
<evidence type="ECO:0000313" key="3">
    <source>
        <dbReference type="EMBL" id="SDB29684.1"/>
    </source>
</evidence>
<dbReference type="PANTHER" id="PTHR43717">
    <property type="entry name" value="ANAEROBIC NITRIC OXIDE REDUCTASE FLAVORUBREDOXIN"/>
    <property type="match status" value="1"/>
</dbReference>
<dbReference type="SUPFAM" id="SSF56281">
    <property type="entry name" value="Metallo-hydrolase/oxidoreductase"/>
    <property type="match status" value="1"/>
</dbReference>
<dbReference type="InterPro" id="IPR008254">
    <property type="entry name" value="Flavodoxin/NO_synth"/>
</dbReference>
<dbReference type="RefSeq" id="WP_092119286.1">
    <property type="nucleotide sequence ID" value="NZ_FMXO01000007.1"/>
</dbReference>
<dbReference type="EMBL" id="FMXO01000007">
    <property type="protein sequence ID" value="SDB29684.1"/>
    <property type="molecule type" value="Genomic_DNA"/>
</dbReference>
<evidence type="ECO:0000256" key="1">
    <source>
        <dbReference type="ARBA" id="ARBA00007121"/>
    </source>
</evidence>
<dbReference type="InterPro" id="IPR036866">
    <property type="entry name" value="RibonucZ/Hydroxyglut_hydro"/>
</dbReference>
<keyword evidence="4" id="KW-1185">Reference proteome</keyword>
<dbReference type="STRING" id="617002.SAMN05660653_01431"/>
<sequence length="400" mass="45308">MLPVEIKKDIFWVGSVDWNLRDFHGYSLARHGTTYNAYLVKDEKIALFDLVPASCLDEFLNCLKMTIDPERIDYLFVNHVEPDHSGALPRIMDIIKPEKVFCSPIARQALVSHYHREDWPYEVVSTGQTINLGKRNVTFLETKMLHWPDSMFSYIPEDKLLISSDAFGQNWATSERFDDEVDQSMLFSLAANYFANIILPFSPLVQKVLAKVGEVGWDIDMIAPDHGLIWRRHIPEILAKYGEWSAQKPQRKAVIFYDTMWKSTERMSQAITEGLLKEGVSVRVLPLKSAHHSDVMPHIMEAQAVIAGSSTHNNGMMPLVADMLTYMKGLKPQGKIGAAFGSYGWSGEAPKQISEFLQAAKVEIVAEPLRIKNVPTEQDLAACREFGLKIGREVIQRVDV</sequence>
<dbReference type="SUPFAM" id="SSF52218">
    <property type="entry name" value="Flavoproteins"/>
    <property type="match status" value="1"/>
</dbReference>
<evidence type="ECO:0000313" key="4">
    <source>
        <dbReference type="Proteomes" id="UP000198771"/>
    </source>
</evidence>
<name>A0A1G6CA03_9BACT</name>
<dbReference type="InterPro" id="IPR045761">
    <property type="entry name" value="ODP_dom"/>
</dbReference>
<dbReference type="Pfam" id="PF00258">
    <property type="entry name" value="Flavodoxin_1"/>
    <property type="match status" value="1"/>
</dbReference>
<dbReference type="GO" id="GO:0010181">
    <property type="term" value="F:FMN binding"/>
    <property type="evidence" value="ECO:0007669"/>
    <property type="project" value="InterPro"/>
</dbReference>
<dbReference type="Gene3D" id="3.60.15.10">
    <property type="entry name" value="Ribonuclease Z/Hydroxyacylglutathione hydrolase-like"/>
    <property type="match status" value="1"/>
</dbReference>
<dbReference type="InterPro" id="IPR001279">
    <property type="entry name" value="Metallo-B-lactamas"/>
</dbReference>